<dbReference type="EMBL" id="LAZR01000743">
    <property type="protein sequence ID" value="KKN58986.1"/>
    <property type="molecule type" value="Genomic_DNA"/>
</dbReference>
<dbReference type="InterPro" id="IPR038726">
    <property type="entry name" value="PDDEXK_AddAB-type"/>
</dbReference>
<evidence type="ECO:0000313" key="2">
    <source>
        <dbReference type="EMBL" id="KKN58986.1"/>
    </source>
</evidence>
<accession>A0A0F9UCK5</accession>
<reference evidence="2" key="1">
    <citation type="journal article" date="2015" name="Nature">
        <title>Complex archaea that bridge the gap between prokaryotes and eukaryotes.</title>
        <authorList>
            <person name="Spang A."/>
            <person name="Saw J.H."/>
            <person name="Jorgensen S.L."/>
            <person name="Zaremba-Niedzwiedzka K."/>
            <person name="Martijn J."/>
            <person name="Lind A.E."/>
            <person name="van Eijk R."/>
            <person name="Schleper C."/>
            <person name="Guy L."/>
            <person name="Ettema T.J."/>
        </authorList>
    </citation>
    <scope>NUCLEOTIDE SEQUENCE</scope>
</reference>
<protein>
    <recommendedName>
        <fullName evidence="1">PD-(D/E)XK endonuclease-like domain-containing protein</fullName>
    </recommendedName>
</protein>
<dbReference type="InterPro" id="IPR011604">
    <property type="entry name" value="PDDEXK-like_dom_sf"/>
</dbReference>
<name>A0A0F9UCK5_9ZZZZ</name>
<proteinExistence type="predicted"/>
<feature type="domain" description="PD-(D/E)XK endonuclease-like" evidence="1">
    <location>
        <begin position="51"/>
        <end position="216"/>
    </location>
</feature>
<dbReference type="AlphaFoldDB" id="A0A0F9UCK5"/>
<comment type="caution">
    <text evidence="2">The sequence shown here is derived from an EMBL/GenBank/DDBJ whole genome shotgun (WGS) entry which is preliminary data.</text>
</comment>
<dbReference type="Pfam" id="PF12705">
    <property type="entry name" value="PDDEXK_1"/>
    <property type="match status" value="1"/>
</dbReference>
<dbReference type="Gene3D" id="3.90.320.10">
    <property type="match status" value="1"/>
</dbReference>
<gene>
    <name evidence="2" type="ORF">LCGC14_0546610</name>
</gene>
<organism evidence="2">
    <name type="scientific">marine sediment metagenome</name>
    <dbReference type="NCBI Taxonomy" id="412755"/>
    <lineage>
        <taxon>unclassified sequences</taxon>
        <taxon>metagenomes</taxon>
        <taxon>ecological metagenomes</taxon>
    </lineage>
</organism>
<sequence length="367" mass="43889">MTLNYKLILKQYGLTNDEYKQLYNSLVKDSLVKIPFNLVSMNYIINRLKYLSKSTKKNFKNCPRKFQFSRILRPKIESNELTYFDVYGGNLHLGCNKVWNVVKKNINKIINYNNENKIRDYFYSKCMEFVPEHEKTLDIYINLFWKYSEYEAYRITEIVDEVGKEKCKKYIIPAYREVEIENHEVYEGGKLDVVYLLTDDTHAIVDYKFGKAKYYDPMWNTNVDPELIDTSKFNYDKSEIDFELGSYFNLISDIKNVYKMKDVGNGRKELEELEYINFAKGLILYLRDWKNTFHYIPLNDSMIANVNRIKSDIIQTINRGSFPLRMSSNCFEYCNFIDICVKDKIWINKLNIDPNVKNKLNYIFFED</sequence>
<evidence type="ECO:0000259" key="1">
    <source>
        <dbReference type="Pfam" id="PF12705"/>
    </source>
</evidence>